<evidence type="ECO:0000313" key="2">
    <source>
        <dbReference type="EMBL" id="KAL0378376.1"/>
    </source>
</evidence>
<gene>
    <name evidence="2" type="ORF">Sradi_3143100</name>
</gene>
<sequence length="353" mass="40566">MSPRKLFEETELNSDECKSHTPLDEMGRERLRGPLQRDRQRQQSERVRHDDGYERPMDLPPNYNHERYGHVDPRPIAKKGSFFSLEILTEVVPIEFKVLDLPRFNNELLEVQDMKIEMIVSILIHGLPKGPFAVALAHKPPTSNEEFMEIFDQYIRGEEIIAMKEGEWRDQPHRNDRGGHRLQEEIGRDGLGVDQSVEVIRYPVRIPPRLQEQQSERGGHEKTGENAPRRGILNTIAGGPTNGDSQRQRKRYARQPILHQVLSIRPSDKPIIFDESDEMGNANDDPMVITMDITNFEVRKVLVDSGSSMDIVFLNVIHRMEMDITTIELIAKPLRGFGGSEVMPLARSCYPPH</sequence>
<reference evidence="2" key="2">
    <citation type="journal article" date="2024" name="Plant">
        <title>Genomic evolution and insights into agronomic trait innovations of Sesamum species.</title>
        <authorList>
            <person name="Miao H."/>
            <person name="Wang L."/>
            <person name="Qu L."/>
            <person name="Liu H."/>
            <person name="Sun Y."/>
            <person name="Le M."/>
            <person name="Wang Q."/>
            <person name="Wei S."/>
            <person name="Zheng Y."/>
            <person name="Lin W."/>
            <person name="Duan Y."/>
            <person name="Cao H."/>
            <person name="Xiong S."/>
            <person name="Wang X."/>
            <person name="Wei L."/>
            <person name="Li C."/>
            <person name="Ma Q."/>
            <person name="Ju M."/>
            <person name="Zhao R."/>
            <person name="Li G."/>
            <person name="Mu C."/>
            <person name="Tian Q."/>
            <person name="Mei H."/>
            <person name="Zhang T."/>
            <person name="Gao T."/>
            <person name="Zhang H."/>
        </authorList>
    </citation>
    <scope>NUCLEOTIDE SEQUENCE</scope>
    <source>
        <strain evidence="2">G02</strain>
    </source>
</reference>
<feature type="region of interest" description="Disordered" evidence="1">
    <location>
        <begin position="1"/>
        <end position="64"/>
    </location>
</feature>
<proteinExistence type="predicted"/>
<dbReference type="EMBL" id="JACGWJ010000013">
    <property type="protein sequence ID" value="KAL0378376.1"/>
    <property type="molecule type" value="Genomic_DNA"/>
</dbReference>
<feature type="region of interest" description="Disordered" evidence="1">
    <location>
        <begin position="208"/>
        <end position="249"/>
    </location>
</feature>
<accession>A0AAW2RFN4</accession>
<dbReference type="AlphaFoldDB" id="A0AAW2RFN4"/>
<feature type="compositionally biased region" description="Basic and acidic residues" evidence="1">
    <location>
        <begin position="15"/>
        <end position="57"/>
    </location>
</feature>
<dbReference type="PANTHER" id="PTHR33240">
    <property type="entry name" value="OS08G0508500 PROTEIN"/>
    <property type="match status" value="1"/>
</dbReference>
<evidence type="ECO:0000256" key="1">
    <source>
        <dbReference type="SAM" id="MobiDB-lite"/>
    </source>
</evidence>
<feature type="compositionally biased region" description="Basic and acidic residues" evidence="1">
    <location>
        <begin position="214"/>
        <end position="228"/>
    </location>
</feature>
<organism evidence="2">
    <name type="scientific">Sesamum radiatum</name>
    <name type="common">Black benniseed</name>
    <dbReference type="NCBI Taxonomy" id="300843"/>
    <lineage>
        <taxon>Eukaryota</taxon>
        <taxon>Viridiplantae</taxon>
        <taxon>Streptophyta</taxon>
        <taxon>Embryophyta</taxon>
        <taxon>Tracheophyta</taxon>
        <taxon>Spermatophyta</taxon>
        <taxon>Magnoliopsida</taxon>
        <taxon>eudicotyledons</taxon>
        <taxon>Gunneridae</taxon>
        <taxon>Pentapetalae</taxon>
        <taxon>asterids</taxon>
        <taxon>lamiids</taxon>
        <taxon>Lamiales</taxon>
        <taxon>Pedaliaceae</taxon>
        <taxon>Sesamum</taxon>
    </lineage>
</organism>
<reference evidence="2" key="1">
    <citation type="submission" date="2020-06" db="EMBL/GenBank/DDBJ databases">
        <authorList>
            <person name="Li T."/>
            <person name="Hu X."/>
            <person name="Zhang T."/>
            <person name="Song X."/>
            <person name="Zhang H."/>
            <person name="Dai N."/>
            <person name="Sheng W."/>
            <person name="Hou X."/>
            <person name="Wei L."/>
        </authorList>
    </citation>
    <scope>NUCLEOTIDE SEQUENCE</scope>
    <source>
        <strain evidence="2">G02</strain>
        <tissue evidence="2">Leaf</tissue>
    </source>
</reference>
<protein>
    <submittedName>
        <fullName evidence="2">Uncharacterized protein</fullName>
    </submittedName>
</protein>
<comment type="caution">
    <text evidence="2">The sequence shown here is derived from an EMBL/GenBank/DDBJ whole genome shotgun (WGS) entry which is preliminary data.</text>
</comment>
<name>A0AAW2RFN4_SESRA</name>
<dbReference type="PANTHER" id="PTHR33240:SF15">
    <property type="entry name" value="GAG-PRO-LIKE PROTEIN"/>
    <property type="match status" value="1"/>
</dbReference>